<feature type="transmembrane region" description="Helical" evidence="1">
    <location>
        <begin position="88"/>
        <end position="112"/>
    </location>
</feature>
<dbReference type="EMBL" id="JABFUD020000008">
    <property type="protein sequence ID" value="KAI5076066.1"/>
    <property type="molecule type" value="Genomic_DNA"/>
</dbReference>
<organism evidence="2 3">
    <name type="scientific">Adiantum capillus-veneris</name>
    <name type="common">Maidenhair fern</name>
    <dbReference type="NCBI Taxonomy" id="13818"/>
    <lineage>
        <taxon>Eukaryota</taxon>
        <taxon>Viridiplantae</taxon>
        <taxon>Streptophyta</taxon>
        <taxon>Embryophyta</taxon>
        <taxon>Tracheophyta</taxon>
        <taxon>Polypodiopsida</taxon>
        <taxon>Polypodiidae</taxon>
        <taxon>Polypodiales</taxon>
        <taxon>Pteridineae</taxon>
        <taxon>Pteridaceae</taxon>
        <taxon>Vittarioideae</taxon>
        <taxon>Adiantum</taxon>
    </lineage>
</organism>
<evidence type="ECO:0000256" key="1">
    <source>
        <dbReference type="SAM" id="Phobius"/>
    </source>
</evidence>
<proteinExistence type="predicted"/>
<comment type="caution">
    <text evidence="2">The sequence shown here is derived from an EMBL/GenBank/DDBJ whole genome shotgun (WGS) entry which is preliminary data.</text>
</comment>
<sequence length="130" mass="13965">MNQGGFRPVCPGGGSLFRASGDVERGRFASVGCGTYIQEVTSISKEGDPCRLLPTSRGGHINLKSFWNSGLEAPPFLVEDNIPMSRDLLLAVGSTMGSSYVVGLLILVASLIRYLKVQGCPQYLVRFVLV</sequence>
<name>A0A9D4UXV6_ADICA</name>
<keyword evidence="3" id="KW-1185">Reference proteome</keyword>
<accession>A0A9D4UXV6</accession>
<protein>
    <submittedName>
        <fullName evidence="2">Uncharacterized protein</fullName>
    </submittedName>
</protein>
<keyword evidence="1" id="KW-0812">Transmembrane</keyword>
<dbReference type="AlphaFoldDB" id="A0A9D4UXV6"/>
<reference evidence="2" key="1">
    <citation type="submission" date="2021-01" db="EMBL/GenBank/DDBJ databases">
        <title>Adiantum capillus-veneris genome.</title>
        <authorList>
            <person name="Fang Y."/>
            <person name="Liao Q."/>
        </authorList>
    </citation>
    <scope>NUCLEOTIDE SEQUENCE</scope>
    <source>
        <strain evidence="2">H3</strain>
        <tissue evidence="2">Leaf</tissue>
    </source>
</reference>
<keyword evidence="1" id="KW-0472">Membrane</keyword>
<evidence type="ECO:0000313" key="3">
    <source>
        <dbReference type="Proteomes" id="UP000886520"/>
    </source>
</evidence>
<gene>
    <name evidence="2" type="ORF">GOP47_0008131</name>
</gene>
<dbReference type="Proteomes" id="UP000886520">
    <property type="component" value="Chromosome 8"/>
</dbReference>
<evidence type="ECO:0000313" key="2">
    <source>
        <dbReference type="EMBL" id="KAI5076066.1"/>
    </source>
</evidence>
<keyword evidence="1" id="KW-1133">Transmembrane helix</keyword>